<dbReference type="EMBL" id="LJHD01000271">
    <property type="protein sequence ID" value="ONI39142.1"/>
    <property type="molecule type" value="Genomic_DNA"/>
</dbReference>
<protein>
    <submittedName>
        <fullName evidence="1">Solute:sodium symporter family transporter</fullName>
    </submittedName>
</protein>
<comment type="caution">
    <text evidence="1">The sequence shown here is derived from an EMBL/GenBank/DDBJ whole genome shotgun (WGS) entry which is preliminary data.</text>
</comment>
<reference evidence="1" key="1">
    <citation type="submission" date="2016-08" db="EMBL/GenBank/DDBJ databases">
        <authorList>
            <person name="Ngugi D.K."/>
            <person name="Miyake S."/>
            <person name="Stingl U."/>
        </authorList>
    </citation>
    <scope>NUCLEOTIDE SEQUENCE</scope>
    <source>
        <strain evidence="1">SCG-D08WGA-EpuloA1</strain>
    </source>
</reference>
<evidence type="ECO:0000313" key="2">
    <source>
        <dbReference type="Proteomes" id="UP000188637"/>
    </source>
</evidence>
<organism evidence="1 2">
    <name type="scientific">Candidatus Epulonipiscium fishelsonii</name>
    <dbReference type="NCBI Taxonomy" id="77094"/>
    <lineage>
        <taxon>Bacteria</taxon>
        <taxon>Bacillati</taxon>
        <taxon>Bacillota</taxon>
        <taxon>Clostridia</taxon>
        <taxon>Lachnospirales</taxon>
        <taxon>Lachnospiraceae</taxon>
        <taxon>Candidatus Epulonipiscium</taxon>
    </lineage>
</organism>
<evidence type="ECO:0000313" key="1">
    <source>
        <dbReference type="EMBL" id="ONI39142.1"/>
    </source>
</evidence>
<accession>A0ACC8XAA0</accession>
<name>A0ACC8XAA0_9FIRM</name>
<dbReference type="Proteomes" id="UP000188637">
    <property type="component" value="Unassembled WGS sequence"/>
</dbReference>
<keyword evidence="2" id="KW-1185">Reference proteome</keyword>
<gene>
    <name evidence="1" type="ORF">AN640_01990</name>
</gene>
<proteinExistence type="predicted"/>
<sequence>MILISFVIFSSLVGIITYFKTKGDKLESSEGYFLGGRSLTGGVIAGSLLLTNLSAASFVGMSGQAYEANMSVMGWEVGSGITLILVALFLVPRYLKQGITTIPEFIQSRFDGGTRQFVTILFLVSYIVNLLPITLYSGAVAMGQIFNVSEIFGITYVQSIWIMVWVIGIIGSVYAIFGGLKAVAISDTINGIALVIGGLLVPIFGILFIGDGNFVEGLTSFFQSTPEKFNAIGSNTDPLPFSTMFTGLLLVNLYYWGTDQSIIQRALGAKNLEEAQKGVVIAGLLKVLTPMLVIIPGIIAFQILGPDITNMDTVYPLLVSKVLPAPIAGLFAAAMMGAILSTFNSVLNSASTLFALNVYKNSAGKDASEKQLIKVGKIFALVIAVISMCVAPFILNAPAGLFDYLQTINGFFNVPIFTIIFMGYMTKRVPPIAAKIAITFFVTVYGITQLVVDTGIHYLHISGILFVISCLIMFLIGKILPMEVPYKMPENSPVEMTPWKGRYLFSGAVMFVMISMYIVFSKYGIAKPEGFTIETLLYIVVVGVVCAVCAIVADKKFNVKEEKENAKAVVIEE</sequence>